<keyword evidence="2" id="KW-0436">Ligase</keyword>
<feature type="region of interest" description="Disordered" evidence="1">
    <location>
        <begin position="46"/>
        <end position="76"/>
    </location>
</feature>
<dbReference type="AlphaFoldDB" id="A0A498MJS1"/>
<evidence type="ECO:0000256" key="1">
    <source>
        <dbReference type="SAM" id="MobiDB-lite"/>
    </source>
</evidence>
<dbReference type="EMBL" id="QBIY01012743">
    <property type="protein sequence ID" value="RXN17545.1"/>
    <property type="molecule type" value="Genomic_DNA"/>
</dbReference>
<dbReference type="STRING" id="84645.A0A498MJS1"/>
<dbReference type="Proteomes" id="UP000290572">
    <property type="component" value="Unassembled WGS sequence"/>
</dbReference>
<feature type="compositionally biased region" description="Polar residues" evidence="1">
    <location>
        <begin position="46"/>
        <end position="62"/>
    </location>
</feature>
<dbReference type="GO" id="GO:0016874">
    <property type="term" value="F:ligase activity"/>
    <property type="evidence" value="ECO:0007669"/>
    <property type="project" value="UniProtKB-KW"/>
</dbReference>
<organism evidence="2 3">
    <name type="scientific">Labeo rohita</name>
    <name type="common">Indian major carp</name>
    <name type="synonym">Cyprinus rohita</name>
    <dbReference type="NCBI Taxonomy" id="84645"/>
    <lineage>
        <taxon>Eukaryota</taxon>
        <taxon>Metazoa</taxon>
        <taxon>Chordata</taxon>
        <taxon>Craniata</taxon>
        <taxon>Vertebrata</taxon>
        <taxon>Euteleostomi</taxon>
        <taxon>Actinopterygii</taxon>
        <taxon>Neopterygii</taxon>
        <taxon>Teleostei</taxon>
        <taxon>Ostariophysi</taxon>
        <taxon>Cypriniformes</taxon>
        <taxon>Cyprinidae</taxon>
        <taxon>Labeoninae</taxon>
        <taxon>Labeonini</taxon>
        <taxon>Labeo</taxon>
    </lineage>
</organism>
<keyword evidence="3" id="KW-1185">Reference proteome</keyword>
<proteinExistence type="predicted"/>
<reference evidence="2 3" key="1">
    <citation type="submission" date="2018-03" db="EMBL/GenBank/DDBJ databases">
        <title>Draft genome sequence of Rohu Carp (Labeo rohita).</title>
        <authorList>
            <person name="Das P."/>
            <person name="Kushwaha B."/>
            <person name="Joshi C.G."/>
            <person name="Kumar D."/>
            <person name="Nagpure N.S."/>
            <person name="Sahoo L."/>
            <person name="Das S.P."/>
            <person name="Bit A."/>
            <person name="Patnaik S."/>
            <person name="Meher P.K."/>
            <person name="Jayasankar P."/>
            <person name="Koringa P.G."/>
            <person name="Patel N.V."/>
            <person name="Hinsu A.T."/>
            <person name="Kumar R."/>
            <person name="Pandey M."/>
            <person name="Agarwal S."/>
            <person name="Srivastava S."/>
            <person name="Singh M."/>
            <person name="Iquebal M.A."/>
            <person name="Jaiswal S."/>
            <person name="Angadi U.B."/>
            <person name="Kumar N."/>
            <person name="Raza M."/>
            <person name="Shah T.M."/>
            <person name="Rai A."/>
            <person name="Jena J.K."/>
        </authorList>
    </citation>
    <scope>NUCLEOTIDE SEQUENCE [LARGE SCALE GENOMIC DNA]</scope>
    <source>
        <strain evidence="2">DASCIFA01</strain>
        <tissue evidence="2">Testis</tissue>
    </source>
</reference>
<accession>A0A498MJS1</accession>
<gene>
    <name evidence="2" type="ORF">ROHU_026825</name>
</gene>
<evidence type="ECO:0000313" key="2">
    <source>
        <dbReference type="EMBL" id="RXN17545.1"/>
    </source>
</evidence>
<sequence length="235" mass="25792">MNISLENPYGDVTIPRAKLRDQADSSTIIMNPMALESSYNNRNSGLNPYSSFKTPGENNTPSVPVYGEARNGQNPPPAYTVRDSDEQICGMPTSPASVDEVGDHTLREQLIKIQEATTVLEANCAVTEAADSSSVIGALKYVSSLTEKNSLVQSAAEFFVNGRLQAALDQFTEGMQTLGLLDEMQKNSALFYDMFVSDEKPLQAKDLSGLLRVNFSLRGSNRRARENQTICHKKF</sequence>
<name>A0A498MJS1_LABRO</name>
<protein>
    <submittedName>
        <fullName evidence="2">G2 M phase-specific E3 ubiquitin-ligase-like protein</fullName>
    </submittedName>
</protein>
<evidence type="ECO:0000313" key="3">
    <source>
        <dbReference type="Proteomes" id="UP000290572"/>
    </source>
</evidence>
<comment type="caution">
    <text evidence="2">The sequence shown here is derived from an EMBL/GenBank/DDBJ whole genome shotgun (WGS) entry which is preliminary data.</text>
</comment>